<keyword evidence="4" id="KW-1185">Reference proteome</keyword>
<feature type="domain" description="YdbS-like PH" evidence="2">
    <location>
        <begin position="78"/>
        <end position="149"/>
    </location>
</feature>
<dbReference type="RefSeq" id="WP_200275570.1">
    <property type="nucleotide sequence ID" value="NZ_CP066802.1"/>
</dbReference>
<organism evidence="3 4">
    <name type="scientific">Actinomyces weissii</name>
    <dbReference type="NCBI Taxonomy" id="675090"/>
    <lineage>
        <taxon>Bacteria</taxon>
        <taxon>Bacillati</taxon>
        <taxon>Actinomycetota</taxon>
        <taxon>Actinomycetes</taxon>
        <taxon>Actinomycetales</taxon>
        <taxon>Actinomycetaceae</taxon>
        <taxon>Actinomyces</taxon>
    </lineage>
</organism>
<dbReference type="Proteomes" id="UP000595895">
    <property type="component" value="Chromosome"/>
</dbReference>
<keyword evidence="1" id="KW-1133">Transmembrane helix</keyword>
<sequence length="171" mass="19340">MGIPNKLLSQDEVVVRHMHRHWKVLLWRYLSVLLMIIAATAATVLLPDGEWRRWVVLAIWVLVAVASVPVLLVPWIKWANETFTITTKRVITRKGVFNKTGHDLPLSRISDVQQQRSMSDRIFRCGTLSLQTSADDPLVLDDIPAVQMVQVEISNLLFHDVQGAIDADPDA</sequence>
<reference evidence="3 4" key="1">
    <citation type="submission" date="2020-12" db="EMBL/GenBank/DDBJ databases">
        <authorList>
            <person name="Zhou J."/>
        </authorList>
    </citation>
    <scope>NUCLEOTIDE SEQUENCE [LARGE SCALE GENOMIC DNA]</scope>
    <source>
        <strain evidence="3 4">CCUG 61299</strain>
    </source>
</reference>
<feature type="transmembrane region" description="Helical" evidence="1">
    <location>
        <begin position="26"/>
        <end position="47"/>
    </location>
</feature>
<dbReference type="PANTHER" id="PTHR37938:SF1">
    <property type="entry name" value="BLL0215 PROTEIN"/>
    <property type="match status" value="1"/>
</dbReference>
<evidence type="ECO:0000313" key="3">
    <source>
        <dbReference type="EMBL" id="QQM67196.1"/>
    </source>
</evidence>
<evidence type="ECO:0000256" key="1">
    <source>
        <dbReference type="SAM" id="Phobius"/>
    </source>
</evidence>
<dbReference type="InterPro" id="IPR005182">
    <property type="entry name" value="YdbS-like_PH"/>
</dbReference>
<keyword evidence="1" id="KW-0472">Membrane</keyword>
<accession>A0A7T7M943</accession>
<keyword evidence="1" id="KW-0812">Transmembrane</keyword>
<dbReference type="KEGG" id="awe:JG540_09315"/>
<dbReference type="PANTHER" id="PTHR37938">
    <property type="entry name" value="BLL0215 PROTEIN"/>
    <property type="match status" value="1"/>
</dbReference>
<protein>
    <submittedName>
        <fullName evidence="3">PH domain-containing protein</fullName>
    </submittedName>
</protein>
<evidence type="ECO:0000259" key="2">
    <source>
        <dbReference type="Pfam" id="PF03703"/>
    </source>
</evidence>
<dbReference type="AlphaFoldDB" id="A0A7T7M943"/>
<name>A0A7T7M943_9ACTO</name>
<dbReference type="EMBL" id="CP066802">
    <property type="protein sequence ID" value="QQM67196.1"/>
    <property type="molecule type" value="Genomic_DNA"/>
</dbReference>
<feature type="transmembrane region" description="Helical" evidence="1">
    <location>
        <begin position="53"/>
        <end position="76"/>
    </location>
</feature>
<proteinExistence type="predicted"/>
<gene>
    <name evidence="3" type="ORF">JG540_09315</name>
</gene>
<dbReference type="Pfam" id="PF03703">
    <property type="entry name" value="bPH_2"/>
    <property type="match status" value="1"/>
</dbReference>
<evidence type="ECO:0000313" key="4">
    <source>
        <dbReference type="Proteomes" id="UP000595895"/>
    </source>
</evidence>